<keyword evidence="4" id="KW-1185">Reference proteome</keyword>
<dbReference type="PANTHER" id="PTHR21024">
    <property type="entry name" value="GROWTH HORMONE-INDUCIBLE SOLUBLE PROTEIN-RELATED"/>
    <property type="match status" value="1"/>
</dbReference>
<dbReference type="Proteomes" id="UP000242770">
    <property type="component" value="Unassembled WGS sequence"/>
</dbReference>
<dbReference type="STRING" id="49012.A0A0F7RUL3"/>
<evidence type="ECO:0008006" key="5">
    <source>
        <dbReference type="Google" id="ProtNLM"/>
    </source>
</evidence>
<dbReference type="InterPro" id="IPR045296">
    <property type="entry name" value="Complex1_LYR_ETFRF1_LYRM5"/>
</dbReference>
<dbReference type="EMBL" id="CCFA01000321">
    <property type="protein sequence ID" value="CDR98759.1"/>
    <property type="molecule type" value="Genomic_DNA"/>
</dbReference>
<dbReference type="CDD" id="cd20265">
    <property type="entry name" value="Complex1_LYR_ETFRF1_LYRM5"/>
    <property type="match status" value="1"/>
</dbReference>
<dbReference type="GO" id="GO:0090324">
    <property type="term" value="P:negative regulation of oxidative phosphorylation"/>
    <property type="evidence" value="ECO:0007669"/>
    <property type="project" value="InterPro"/>
</dbReference>
<proteinExistence type="inferred from homology"/>
<evidence type="ECO:0000313" key="4">
    <source>
        <dbReference type="Proteomes" id="UP000242770"/>
    </source>
</evidence>
<evidence type="ECO:0000313" key="3">
    <source>
        <dbReference type="EMBL" id="CDR98759.1"/>
    </source>
</evidence>
<sequence length="200" mass="22815">MLVGAAGLRATSTFELFHFLPPSLFTALSPSPTTIAQRNSSGGSDRQKVEQVRADNDPKLHTMPPLGHPLRARAIGLYKEVRIHHSSSTASRSRSNCLLSAFGFSSVHRKCRSADNSIITQTRFYLFDPLEQLHRLGRDYPDPKYNFLGKLRSMFAKNAHLTDEKEIKAKLDLAEFVKKETETLYSLKKYRTMRRRYVQD</sequence>
<dbReference type="InterPro" id="IPR052000">
    <property type="entry name" value="ETFRF1"/>
</dbReference>
<dbReference type="GO" id="GO:0005739">
    <property type="term" value="C:mitochondrion"/>
    <property type="evidence" value="ECO:0007669"/>
    <property type="project" value="TreeGrafter"/>
</dbReference>
<organism evidence="3 4">
    <name type="scientific">Sporisorium scitamineum</name>
    <dbReference type="NCBI Taxonomy" id="49012"/>
    <lineage>
        <taxon>Eukaryota</taxon>
        <taxon>Fungi</taxon>
        <taxon>Dikarya</taxon>
        <taxon>Basidiomycota</taxon>
        <taxon>Ustilaginomycotina</taxon>
        <taxon>Ustilaginomycetes</taxon>
        <taxon>Ustilaginales</taxon>
        <taxon>Ustilaginaceae</taxon>
        <taxon>Sporisorium</taxon>
    </lineage>
</organism>
<evidence type="ECO:0000256" key="1">
    <source>
        <dbReference type="ARBA" id="ARBA00009508"/>
    </source>
</evidence>
<dbReference type="AlphaFoldDB" id="A0A0F7RUL3"/>
<feature type="region of interest" description="Disordered" evidence="2">
    <location>
        <begin position="31"/>
        <end position="51"/>
    </location>
</feature>
<comment type="similarity">
    <text evidence="1">Belongs to the complex I LYR family.</text>
</comment>
<accession>A0A0F7RUL3</accession>
<feature type="compositionally biased region" description="Polar residues" evidence="2">
    <location>
        <begin position="31"/>
        <end position="44"/>
    </location>
</feature>
<evidence type="ECO:0000256" key="2">
    <source>
        <dbReference type="SAM" id="MobiDB-lite"/>
    </source>
</evidence>
<dbReference type="PANTHER" id="PTHR21024:SF0">
    <property type="entry name" value="ELECTRON TRANSFER FLAVOPROTEIN REGULATORY FACTOR 1"/>
    <property type="match status" value="1"/>
</dbReference>
<dbReference type="GO" id="GO:0022904">
    <property type="term" value="P:respiratory electron transport chain"/>
    <property type="evidence" value="ECO:0007669"/>
    <property type="project" value="TreeGrafter"/>
</dbReference>
<protein>
    <recommendedName>
        <fullName evidence="5">LYR motif-containing protein 5</fullName>
    </recommendedName>
</protein>
<name>A0A0F7RUL3_9BASI</name>
<gene>
    <name evidence="3" type="primary">SSCI05890.1</name>
</gene>
<reference evidence="4" key="1">
    <citation type="submission" date="2014-06" db="EMBL/GenBank/DDBJ databases">
        <authorList>
            <person name="Berkman P.J."/>
        </authorList>
    </citation>
    <scope>NUCLEOTIDE SEQUENCE [LARGE SCALE GENOMIC DNA]</scope>
</reference>